<dbReference type="Proteomes" id="UP000000483">
    <property type="component" value="Chromosome"/>
</dbReference>
<dbReference type="SUPFAM" id="SSF56281">
    <property type="entry name" value="Metallo-hydrolase/oxidoreductase"/>
    <property type="match status" value="1"/>
</dbReference>
<dbReference type="GO" id="GO:0004521">
    <property type="term" value="F:RNA endonuclease activity"/>
    <property type="evidence" value="ECO:0007669"/>
    <property type="project" value="UniProtKB-UniRule"/>
</dbReference>
<dbReference type="Pfam" id="PF22505">
    <property type="entry name" value="RNase_J_b_CASP"/>
    <property type="match status" value="1"/>
</dbReference>
<evidence type="ECO:0000313" key="14">
    <source>
        <dbReference type="EMBL" id="AEB08689.1"/>
    </source>
</evidence>
<evidence type="ECO:0000256" key="3">
    <source>
        <dbReference type="ARBA" id="ARBA00022723"/>
    </source>
</evidence>
<keyword evidence="7 9" id="KW-0269">Exonuclease</keyword>
<dbReference type="GO" id="GO:0006364">
    <property type="term" value="P:rRNA processing"/>
    <property type="evidence" value="ECO:0007669"/>
    <property type="project" value="UniProtKB-UniRule"/>
</dbReference>
<dbReference type="InterPro" id="IPR004613">
    <property type="entry name" value="RNase_J"/>
</dbReference>
<comment type="subcellular location">
    <subcellularLocation>
        <location evidence="9">Cytoplasm</location>
    </subcellularLocation>
</comment>
<dbReference type="EC" id="3.1.-.-" evidence="9"/>
<dbReference type="EMBL" id="CP002629">
    <property type="protein sequence ID" value="AEB08689.1"/>
    <property type="molecule type" value="Genomic_DNA"/>
</dbReference>
<keyword evidence="4 9" id="KW-0255">Endonuclease</keyword>
<dbReference type="CDD" id="cd07714">
    <property type="entry name" value="RNaseJ_MBL-fold"/>
    <property type="match status" value="1"/>
</dbReference>
<accession>F2NGR8</accession>
<dbReference type="RefSeq" id="WP_013705802.1">
    <property type="nucleotide sequence ID" value="NC_015388.1"/>
</dbReference>
<dbReference type="Gene3D" id="3.40.50.10710">
    <property type="entry name" value="Metallo-hydrolase/oxidoreductase"/>
    <property type="match status" value="1"/>
</dbReference>
<evidence type="ECO:0000256" key="7">
    <source>
        <dbReference type="ARBA" id="ARBA00022839"/>
    </source>
</evidence>
<feature type="binding site" evidence="12">
    <location>
        <position position="84"/>
    </location>
    <ligand>
        <name>Zn(2+)</name>
        <dbReference type="ChEBI" id="CHEBI:29105"/>
        <label>1</label>
        <note>catalytic</note>
    </ligand>
</feature>
<keyword evidence="8 9" id="KW-0694">RNA-binding</keyword>
<dbReference type="InterPro" id="IPR042173">
    <property type="entry name" value="RNase_J_2"/>
</dbReference>
<feature type="active site" description="Proton acceptor" evidence="10">
    <location>
        <position position="379"/>
    </location>
</feature>
<dbReference type="InterPro" id="IPR001279">
    <property type="entry name" value="Metallo-B-lactamas"/>
</dbReference>
<keyword evidence="5 9" id="KW-0378">Hydrolase</keyword>
<keyword evidence="1 9" id="KW-0963">Cytoplasm</keyword>
<feature type="binding site" evidence="12">
    <location>
        <position position="454"/>
    </location>
    <ligand>
        <name>Ca(2+)</name>
        <dbReference type="ChEBI" id="CHEBI:29108"/>
    </ligand>
</feature>
<organism evidence="14 15">
    <name type="scientific">Desulfobacca acetoxidans (strain ATCC 700848 / DSM 11109 / ASRB2)</name>
    <dbReference type="NCBI Taxonomy" id="880072"/>
    <lineage>
        <taxon>Bacteria</taxon>
        <taxon>Pseudomonadati</taxon>
        <taxon>Thermodesulfobacteriota</taxon>
        <taxon>Desulfobaccia</taxon>
        <taxon>Desulfobaccales</taxon>
        <taxon>Desulfobaccaceae</taxon>
        <taxon>Desulfobacca</taxon>
    </lineage>
</organism>
<evidence type="ECO:0000256" key="12">
    <source>
        <dbReference type="PIRSR" id="PIRSR004803-3"/>
    </source>
</evidence>
<dbReference type="NCBIfam" id="TIGR00649">
    <property type="entry name" value="MG423"/>
    <property type="match status" value="1"/>
</dbReference>
<dbReference type="InterPro" id="IPR011108">
    <property type="entry name" value="RMMBL"/>
</dbReference>
<comment type="subunit">
    <text evidence="9">Homodimer, may be a subunit of the RNA degradosome.</text>
</comment>
<feature type="domain" description="Metallo-beta-lactamase" evidence="13">
    <location>
        <begin position="31"/>
        <end position="226"/>
    </location>
</feature>
<feature type="active site" description="Proton donor" evidence="10">
    <location>
        <position position="206"/>
    </location>
</feature>
<evidence type="ECO:0000256" key="9">
    <source>
        <dbReference type="HAMAP-Rule" id="MF_01491"/>
    </source>
</evidence>
<dbReference type="InterPro" id="IPR030854">
    <property type="entry name" value="RNase_J_bac"/>
</dbReference>
<dbReference type="PROSITE" id="PS01292">
    <property type="entry name" value="UPF0036"/>
    <property type="match status" value="1"/>
</dbReference>
<proteinExistence type="inferred from homology"/>
<evidence type="ECO:0000313" key="15">
    <source>
        <dbReference type="Proteomes" id="UP000000483"/>
    </source>
</evidence>
<name>F2NGR8_DESAR</name>
<evidence type="ECO:0000256" key="2">
    <source>
        <dbReference type="ARBA" id="ARBA00022722"/>
    </source>
</evidence>
<dbReference type="Pfam" id="PF07521">
    <property type="entry name" value="RMMBL"/>
    <property type="match status" value="1"/>
</dbReference>
<dbReference type="PANTHER" id="PTHR43694:SF1">
    <property type="entry name" value="RIBONUCLEASE J"/>
    <property type="match status" value="1"/>
</dbReference>
<keyword evidence="15" id="KW-1185">Reference proteome</keyword>
<dbReference type="KEGG" id="dao:Desac_0810"/>
<keyword evidence="3 12" id="KW-0479">Metal-binding</keyword>
<dbReference type="HOGENOM" id="CLU_008727_3_1_7"/>
<dbReference type="PANTHER" id="PTHR43694">
    <property type="entry name" value="RIBONUCLEASE J"/>
    <property type="match status" value="1"/>
</dbReference>
<protein>
    <recommendedName>
        <fullName evidence="9">Ribonuclease J</fullName>
        <shortName evidence="9">RNase J</shortName>
        <ecNumber evidence="9">3.1.-.-</ecNumber>
    </recommendedName>
</protein>
<dbReference type="InterPro" id="IPR055132">
    <property type="entry name" value="RNase_J_b_CASP"/>
</dbReference>
<feature type="binding site" evidence="12">
    <location>
        <position position="88"/>
    </location>
    <ligand>
        <name>Zn(2+)</name>
        <dbReference type="ChEBI" id="CHEBI:29105"/>
        <label>1</label>
        <note>catalytic</note>
    </ligand>
</feature>
<comment type="function">
    <text evidence="9">An RNase that has 5'-3' exonuclease and possibly endonuclease activity. Involved in maturation of rRNA and in some organisms also mRNA maturation and/or decay.</text>
</comment>
<feature type="binding site" evidence="12">
    <location>
        <position position="89"/>
    </location>
    <ligand>
        <name>Zn(2+)</name>
        <dbReference type="ChEBI" id="CHEBI:29105"/>
        <label>1</label>
        <note>catalytic</note>
    </ligand>
</feature>
<dbReference type="AlphaFoldDB" id="F2NGR8"/>
<comment type="cofactor">
    <cofactor evidence="12">
        <name>Zn(2+)</name>
        <dbReference type="ChEBI" id="CHEBI:29105"/>
    </cofactor>
    <text evidence="12">Binds 2 Zn(2+) ions per subunit. It is not clear if Zn(2+) or Mg(2+) is physiologically important.</text>
</comment>
<feature type="binding site" evidence="12">
    <location>
        <position position="86"/>
    </location>
    <ligand>
        <name>Zn(2+)</name>
        <dbReference type="ChEBI" id="CHEBI:29105"/>
        <label>1</label>
        <note>catalytic</note>
    </ligand>
</feature>
<sequence>MNPEPHLHQQLNQEQEAWVDLMFLGGLGEIGLNSMVFETSDHLVVVDAGIMFPEDYMLGIDMVIPDFSYLRERRDKIAALILTHGHEDHIGAVPFLLKELNLPVYGTPLTLALLREKLKEHHLLEQSELHLIDPRRQLVVGPFVFNFIPVTHSIVDGVGFALTTPVGTFIHSGDFKIDATPTAGEVTDLNSFADYGNKGVLALLSDSTNAERPGYTLSERDIGCTLENLIREAPGRVIVAVFSSHIPRLQQIIAIAAKQGRKVLFHGRSMVTNVGLARQLGFLQMPPEQEMTTAQLKSLPDHEIIIVTTGSQGEAMSALARIALDAHKQIRIRSGDLVILSSKFIPGNEKAISTVINNLYRLGAEVVYHEVADIHVSGHASQEELKLLLQLTKPRYLIPIHGELRHLVKHARLGRSLGMIDAQLLLATNGDRFRFDVQGAQRLTRIEVGRIFVDGKGVGDVGNIVLRDRQHLAADGLFLALVAVDATSKRLISGPDLISKGFVFEAEQSDMLDAAREIILEIISRALAEPTQDWLEIQIQIGKALRKYFFKLLERRPMILPLILTL</sequence>
<gene>
    <name evidence="9" type="primary">rnj</name>
    <name evidence="14" type="ordered locus">Desac_0810</name>
</gene>
<dbReference type="GO" id="GO:0008270">
    <property type="term" value="F:zinc ion binding"/>
    <property type="evidence" value="ECO:0007669"/>
    <property type="project" value="InterPro"/>
</dbReference>
<reference evidence="15" key="2">
    <citation type="submission" date="2011-03" db="EMBL/GenBank/DDBJ databases">
        <title>The complete genome of Desulfobacca acetoxidans DSM 11109.</title>
        <authorList>
            <consortium name="US DOE Joint Genome Institute (JGI-PGF)"/>
            <person name="Lucas S."/>
            <person name="Copeland A."/>
            <person name="Lapidus A."/>
            <person name="Bruce D."/>
            <person name="Goodwin L."/>
            <person name="Pitluck S."/>
            <person name="Peters L."/>
            <person name="Kyrpides N."/>
            <person name="Mavromatis K."/>
            <person name="Ivanova N."/>
            <person name="Ovchinnikova G."/>
            <person name="Teshima H."/>
            <person name="Detter J.C."/>
            <person name="Han C."/>
            <person name="Land M."/>
            <person name="Hauser L."/>
            <person name="Markowitz V."/>
            <person name="Cheng J.-F."/>
            <person name="Hugenholtz P."/>
            <person name="Woyke T."/>
            <person name="Wu D."/>
            <person name="Spring S."/>
            <person name="Schueler E."/>
            <person name="Brambilla E."/>
            <person name="Klenk H.-P."/>
            <person name="Eisen J.A."/>
        </authorList>
    </citation>
    <scope>NUCLEOTIDE SEQUENCE [LARGE SCALE GENOMIC DNA]</scope>
    <source>
        <strain evidence="15">ATCC 700848 / DSM 11109 / ASRB2</strain>
    </source>
</reference>
<comment type="cofactor">
    <cofactor evidence="12">
        <name>Ca(2+)</name>
        <dbReference type="ChEBI" id="CHEBI:29108"/>
    </cofactor>
    <text evidence="12">Binds 1 Ca(2+) cation per subunit. Seen in 1 crystal structure, it is not clear if it is physiologically important.</text>
</comment>
<evidence type="ECO:0000256" key="11">
    <source>
        <dbReference type="PIRSR" id="PIRSR004803-2"/>
    </source>
</evidence>
<keyword evidence="2 9" id="KW-0540">Nuclease</keyword>
<dbReference type="HAMAP" id="MF_01491">
    <property type="entry name" value="RNase_J_bact"/>
    <property type="match status" value="1"/>
</dbReference>
<dbReference type="GO" id="GO:0005737">
    <property type="term" value="C:cytoplasm"/>
    <property type="evidence" value="ECO:0007669"/>
    <property type="project" value="UniProtKB-SubCell"/>
</dbReference>
<feature type="binding site" evidence="9 11">
    <location>
        <begin position="375"/>
        <end position="379"/>
    </location>
    <ligand>
        <name>substrate</name>
    </ligand>
</feature>
<dbReference type="PIRSF" id="PIRSF004803">
    <property type="entry name" value="RnjA"/>
    <property type="match status" value="1"/>
</dbReference>
<feature type="binding site" evidence="11">
    <location>
        <begin position="243"/>
        <end position="245"/>
    </location>
    <ligand>
        <name>substrate</name>
    </ligand>
</feature>
<dbReference type="OrthoDB" id="9770211at2"/>
<evidence type="ECO:0000256" key="1">
    <source>
        <dbReference type="ARBA" id="ARBA00022490"/>
    </source>
</evidence>
<dbReference type="STRING" id="880072.Desac_0810"/>
<evidence type="ECO:0000259" key="13">
    <source>
        <dbReference type="SMART" id="SM00849"/>
    </source>
</evidence>
<dbReference type="eggNOG" id="COG0595">
    <property type="taxonomic scope" value="Bacteria"/>
</dbReference>
<dbReference type="GO" id="GO:0004534">
    <property type="term" value="F:5'-3' RNA exonuclease activity"/>
    <property type="evidence" value="ECO:0007669"/>
    <property type="project" value="UniProtKB-UniRule"/>
</dbReference>
<feature type="binding site" evidence="12">
    <location>
        <position position="401"/>
    </location>
    <ligand>
        <name>Zn(2+)</name>
        <dbReference type="ChEBI" id="CHEBI:29105"/>
        <label>1</label>
        <note>catalytic</note>
    </ligand>
</feature>
<dbReference type="Gene3D" id="3.60.15.10">
    <property type="entry name" value="Ribonuclease Z/Hydroxyacylglutathione hydrolase-like"/>
    <property type="match status" value="1"/>
</dbReference>
<evidence type="ECO:0000256" key="6">
    <source>
        <dbReference type="ARBA" id="ARBA00022833"/>
    </source>
</evidence>
<reference evidence="14 15" key="1">
    <citation type="journal article" date="2011" name="Stand. Genomic Sci.">
        <title>Complete genome sequence of the acetate-degrading sulfate reducer Desulfobacca acetoxidans type strain (ASRB2).</title>
        <authorList>
            <person name="Goker M."/>
            <person name="Teshima H."/>
            <person name="Lapidus A."/>
            <person name="Nolan M."/>
            <person name="Lucas S."/>
            <person name="Hammon N."/>
            <person name="Deshpande S."/>
            <person name="Cheng J.F."/>
            <person name="Tapia R."/>
            <person name="Han C."/>
            <person name="Goodwin L."/>
            <person name="Pitluck S."/>
            <person name="Huntemann M."/>
            <person name="Liolios K."/>
            <person name="Ivanova N."/>
            <person name="Pagani I."/>
            <person name="Mavromatis K."/>
            <person name="Ovchinikova G."/>
            <person name="Pati A."/>
            <person name="Chen A."/>
            <person name="Palaniappan K."/>
            <person name="Land M."/>
            <person name="Hauser L."/>
            <person name="Brambilla E.M."/>
            <person name="Rohde M."/>
            <person name="Spring S."/>
            <person name="Detter J.C."/>
            <person name="Woyke T."/>
            <person name="Bristow J."/>
            <person name="Eisen J.A."/>
            <person name="Markowitz V."/>
            <person name="Hugenholtz P."/>
            <person name="Kyrpides N.C."/>
            <person name="Klenk H.P."/>
        </authorList>
    </citation>
    <scope>NUCLEOTIDE SEQUENCE [LARGE SCALE GENOMIC DNA]</scope>
    <source>
        <strain evidence="15">ATCC 700848 / DSM 11109 / ASRB2</strain>
    </source>
</reference>
<evidence type="ECO:0000256" key="5">
    <source>
        <dbReference type="ARBA" id="ARBA00022801"/>
    </source>
</evidence>
<evidence type="ECO:0000256" key="10">
    <source>
        <dbReference type="PIRSR" id="PIRSR004803-1"/>
    </source>
</evidence>
<keyword evidence="9" id="KW-0698">rRNA processing</keyword>
<keyword evidence="12" id="KW-0106">Calcium</keyword>
<feature type="binding site" evidence="12">
    <location>
        <position position="174"/>
    </location>
    <ligand>
        <name>Zn(2+)</name>
        <dbReference type="ChEBI" id="CHEBI:29105"/>
        <label>1</label>
        <note>catalytic</note>
    </ligand>
</feature>
<feature type="binding site" evidence="12">
    <location>
        <position position="61"/>
    </location>
    <ligand>
        <name>Ca(2+)</name>
        <dbReference type="ChEBI" id="CHEBI:29108"/>
    </ligand>
</feature>
<dbReference type="SMART" id="SM00849">
    <property type="entry name" value="Lactamase_B"/>
    <property type="match status" value="1"/>
</dbReference>
<evidence type="ECO:0000256" key="4">
    <source>
        <dbReference type="ARBA" id="ARBA00022759"/>
    </source>
</evidence>
<dbReference type="Pfam" id="PF17770">
    <property type="entry name" value="RNase_J_C"/>
    <property type="match status" value="1"/>
</dbReference>
<dbReference type="Pfam" id="PF00753">
    <property type="entry name" value="Lactamase_B"/>
    <property type="match status" value="1"/>
</dbReference>
<comment type="similarity">
    <text evidence="9">Belongs to the metallo-beta-lactamase superfamily. RNA-metabolizing metallo-beta-lactamase-like family. Bacterial RNase J subfamily.</text>
</comment>
<evidence type="ECO:0000256" key="8">
    <source>
        <dbReference type="ARBA" id="ARBA00022884"/>
    </source>
</evidence>
<keyword evidence="6 12" id="KW-0862">Zinc</keyword>
<dbReference type="GO" id="GO:0003723">
    <property type="term" value="F:RNA binding"/>
    <property type="evidence" value="ECO:0007669"/>
    <property type="project" value="UniProtKB-UniRule"/>
</dbReference>
<feature type="binding site" evidence="12">
    <location>
        <position position="59"/>
    </location>
    <ligand>
        <name>Ca(2+)</name>
        <dbReference type="ChEBI" id="CHEBI:29108"/>
    </ligand>
</feature>
<dbReference type="InterPro" id="IPR041636">
    <property type="entry name" value="RNase_J_C"/>
</dbReference>
<dbReference type="InterPro" id="IPR036866">
    <property type="entry name" value="RibonucZ/Hydroxyglut_hydro"/>
</dbReference>
<dbReference type="Gene3D" id="3.10.20.580">
    <property type="match status" value="1"/>
</dbReference>
<dbReference type="InterPro" id="IPR001587">
    <property type="entry name" value="RNase_J_CS"/>
</dbReference>
<feature type="binding site" evidence="12">
    <location>
        <position position="152"/>
    </location>
    <ligand>
        <name>Zn(2+)</name>
        <dbReference type="ChEBI" id="CHEBI:29105"/>
        <label>1</label>
        <note>catalytic</note>
    </ligand>
</feature>